<evidence type="ECO:0000256" key="5">
    <source>
        <dbReference type="ARBA" id="ARBA00022840"/>
    </source>
</evidence>
<dbReference type="SUPFAM" id="SSF53300">
    <property type="entry name" value="vWA-like"/>
    <property type="match status" value="1"/>
</dbReference>
<dbReference type="InterPro" id="IPR036465">
    <property type="entry name" value="vWFA_dom_sf"/>
</dbReference>
<dbReference type="PANTHER" id="PTHR45992">
    <property type="entry name" value="EUKARYOTIC ELONGATION FACTOR 2 KINASE-RELATED"/>
    <property type="match status" value="1"/>
</dbReference>
<dbReference type="Gene3D" id="3.20.200.10">
    <property type="entry name" value="MHCK/EF2 kinase"/>
    <property type="match status" value="1"/>
</dbReference>
<keyword evidence="5" id="KW-0067">ATP-binding</keyword>
<dbReference type="SMART" id="SM00811">
    <property type="entry name" value="Alpha_kinase"/>
    <property type="match status" value="1"/>
</dbReference>
<dbReference type="GO" id="GO:0004674">
    <property type="term" value="F:protein serine/threonine kinase activity"/>
    <property type="evidence" value="ECO:0007669"/>
    <property type="project" value="UniProtKB-KW"/>
</dbReference>
<name>A0AB34JS00_PRYPA</name>
<proteinExistence type="predicted"/>
<keyword evidence="1" id="KW-0723">Serine/threonine-protein kinase</keyword>
<keyword evidence="8" id="KW-1185">Reference proteome</keyword>
<accession>A0AB34JS00</accession>
<dbReference type="Pfam" id="PF02816">
    <property type="entry name" value="Alpha_kinase"/>
    <property type="match status" value="1"/>
</dbReference>
<dbReference type="GO" id="GO:0005524">
    <property type="term" value="F:ATP binding"/>
    <property type="evidence" value="ECO:0007669"/>
    <property type="project" value="UniProtKB-KW"/>
</dbReference>
<dbReference type="InterPro" id="IPR002035">
    <property type="entry name" value="VWF_A"/>
</dbReference>
<evidence type="ECO:0000256" key="2">
    <source>
        <dbReference type="ARBA" id="ARBA00022679"/>
    </source>
</evidence>
<dbReference type="Proteomes" id="UP001515480">
    <property type="component" value="Unassembled WGS sequence"/>
</dbReference>
<evidence type="ECO:0000313" key="8">
    <source>
        <dbReference type="Proteomes" id="UP001515480"/>
    </source>
</evidence>
<dbReference type="PROSITE" id="PS51158">
    <property type="entry name" value="ALPHA_KINASE"/>
    <property type="match status" value="1"/>
</dbReference>
<keyword evidence="3" id="KW-0547">Nucleotide-binding</keyword>
<dbReference type="Gene3D" id="3.40.50.410">
    <property type="entry name" value="von Willebrand factor, type A domain"/>
    <property type="match status" value="1"/>
</dbReference>
<evidence type="ECO:0000259" key="6">
    <source>
        <dbReference type="PROSITE" id="PS51158"/>
    </source>
</evidence>
<evidence type="ECO:0000256" key="4">
    <source>
        <dbReference type="ARBA" id="ARBA00022777"/>
    </source>
</evidence>
<evidence type="ECO:0000256" key="3">
    <source>
        <dbReference type="ARBA" id="ARBA00022741"/>
    </source>
</evidence>
<dbReference type="InterPro" id="IPR051852">
    <property type="entry name" value="Alpha-type_PK"/>
</dbReference>
<reference evidence="7 8" key="1">
    <citation type="journal article" date="2024" name="Science">
        <title>Giant polyketide synthase enzymes in the biosynthesis of giant marine polyether toxins.</title>
        <authorList>
            <person name="Fallon T.R."/>
            <person name="Shende V.V."/>
            <person name="Wierzbicki I.H."/>
            <person name="Pendleton A.L."/>
            <person name="Watervoot N.F."/>
            <person name="Auber R.P."/>
            <person name="Gonzalez D.J."/>
            <person name="Wisecaver J.H."/>
            <person name="Moore B.S."/>
        </authorList>
    </citation>
    <scope>NUCLEOTIDE SEQUENCE [LARGE SCALE GENOMIC DNA]</scope>
    <source>
        <strain evidence="7 8">12B1</strain>
    </source>
</reference>
<keyword evidence="4" id="KW-0418">Kinase</keyword>
<dbReference type="PANTHER" id="PTHR45992:SF11">
    <property type="entry name" value="ALPHA-TYPE PROTEIN KINASE DOMAIN-CONTAINING PROTEIN"/>
    <property type="match status" value="1"/>
</dbReference>
<dbReference type="Pfam" id="PF13519">
    <property type="entry name" value="VWA_2"/>
    <property type="match status" value="1"/>
</dbReference>
<sequence>MGGNSSSEGEASPPAPHAFEREHNVRIVQPDPPLDCDPGQLLRCIGGEHTGKAGVFEWQHDGVAFVRLDNTRAAIRTIHLHPMEMSVNDFILLSHAVAADSGDMRQLAQLLGGYAQAGYAKVDLGQRQLVVPLGCLVEKAPARCGALGQTVYSLIDHASIARGDRGVILGPGADRSCKLRVRVKFDSMPSALNLTPEMFSLHPVPHAETRPAPRATASSAAATASSFELTSLKSALPSILTDDISLISHTHGQARRLERNIVRRELQAAIKYGIKVRANPGRDGSARWRYEYDGVVYITDETSRHEVTSWRVDGKGAAAGGVAPAQVELAGSGCHAVLIVDMSGSMRTADIPGYKSRAAAVYDCLVRDFVKAQISSGAAKDVVVSVVSMGSEAALLIDKHPLDETILPRLQRIAKQRPKGHGNYIPALDKALEVMASDARNHGGLLFFLFSDGAPSDQQEMVCQHGMPVFQFNRKEDPLMGHTNASHAWRCRQLLHARVRRECLDRVRKIGDMFGRDKVIARMVAFGPPDENFHLLEEMAGALPRSEFQKLGLDASNLRTAFSSLSSSMTTMRTAGGGSLLTPRGDEKVDKQQTIDTSNEFVLGVDGWWIYSFEDFTGKYKYDGASRELKLQRLMPDATGLAFLQQPFAEGAERFVFRCSEVSVPEAVAMNWYYRGVMSNQKELMQARRCGLRLVAKEAKAMEHWMQGRTFHETFIRLQYDAAEMAAQFVKLLPSRRSEWNLSFIPTSLYCCQDPSYPGGEAWVLVEPELEGEFFKWNDNAGNVRNLPSDKTSGIGAGTLVEESDEDEYDLDIPIEVNDVPQAFSHFSFEQSRGKKLICDLQGVWNVTDGFLLTDPVVHFVASNGRRHTNGATDKGLEGVKRFFSTHKCNGLCRMTGLPTRSELNLKVP</sequence>
<evidence type="ECO:0000256" key="1">
    <source>
        <dbReference type="ARBA" id="ARBA00022527"/>
    </source>
</evidence>
<gene>
    <name evidence="7" type="ORF">AB1Y20_018606</name>
</gene>
<dbReference type="EMBL" id="JBGBPQ010000005">
    <property type="protein sequence ID" value="KAL1523672.1"/>
    <property type="molecule type" value="Genomic_DNA"/>
</dbReference>
<dbReference type="SUPFAM" id="SSF56112">
    <property type="entry name" value="Protein kinase-like (PK-like)"/>
    <property type="match status" value="1"/>
</dbReference>
<dbReference type="InterPro" id="IPR011009">
    <property type="entry name" value="Kinase-like_dom_sf"/>
</dbReference>
<protein>
    <recommendedName>
        <fullName evidence="6">Alpha-type protein kinase domain-containing protein</fullName>
    </recommendedName>
</protein>
<feature type="domain" description="Alpha-type protein kinase" evidence="6">
    <location>
        <begin position="621"/>
        <end position="901"/>
    </location>
</feature>
<evidence type="ECO:0000313" key="7">
    <source>
        <dbReference type="EMBL" id="KAL1523672.1"/>
    </source>
</evidence>
<dbReference type="AlphaFoldDB" id="A0AB34JS00"/>
<comment type="caution">
    <text evidence="7">The sequence shown here is derived from an EMBL/GenBank/DDBJ whole genome shotgun (WGS) entry which is preliminary data.</text>
</comment>
<dbReference type="InterPro" id="IPR004166">
    <property type="entry name" value="a-kinase_dom"/>
</dbReference>
<keyword evidence="2" id="KW-0808">Transferase</keyword>
<organism evidence="7 8">
    <name type="scientific">Prymnesium parvum</name>
    <name type="common">Toxic golden alga</name>
    <dbReference type="NCBI Taxonomy" id="97485"/>
    <lineage>
        <taxon>Eukaryota</taxon>
        <taxon>Haptista</taxon>
        <taxon>Haptophyta</taxon>
        <taxon>Prymnesiophyceae</taxon>
        <taxon>Prymnesiales</taxon>
        <taxon>Prymnesiaceae</taxon>
        <taxon>Prymnesium</taxon>
    </lineage>
</organism>